<keyword evidence="3" id="KW-1185">Reference proteome</keyword>
<proteinExistence type="predicted"/>
<evidence type="ECO:0000256" key="1">
    <source>
        <dbReference type="SAM" id="MobiDB-lite"/>
    </source>
</evidence>
<reference evidence="2 3" key="1">
    <citation type="journal article" date="2022" name="Allergy">
        <title>Genome assembly and annotation of Periplaneta americana reveal a comprehensive cockroach allergen profile.</title>
        <authorList>
            <person name="Wang L."/>
            <person name="Xiong Q."/>
            <person name="Saelim N."/>
            <person name="Wang L."/>
            <person name="Nong W."/>
            <person name="Wan A.T."/>
            <person name="Shi M."/>
            <person name="Liu X."/>
            <person name="Cao Q."/>
            <person name="Hui J.H.L."/>
            <person name="Sookrung N."/>
            <person name="Leung T.F."/>
            <person name="Tungtrongchitr A."/>
            <person name="Tsui S.K.W."/>
        </authorList>
    </citation>
    <scope>NUCLEOTIDE SEQUENCE [LARGE SCALE GENOMIC DNA]</scope>
    <source>
        <strain evidence="2">PWHHKU_190912</strain>
    </source>
</reference>
<feature type="region of interest" description="Disordered" evidence="1">
    <location>
        <begin position="18"/>
        <end position="39"/>
    </location>
</feature>
<comment type="caution">
    <text evidence="2">The sequence shown here is derived from an EMBL/GenBank/DDBJ whole genome shotgun (WGS) entry which is preliminary data.</text>
</comment>
<accession>A0ABQ8S852</accession>
<dbReference type="Proteomes" id="UP001148838">
    <property type="component" value="Unassembled WGS sequence"/>
</dbReference>
<name>A0ABQ8S852_PERAM</name>
<gene>
    <name evidence="2" type="ORF">ANN_22436</name>
</gene>
<sequence length="218" mass="24071">MKIDTSPKCDSNIKVVQTTNENPGTSTVGSNSDPSNGSDINKVSFADVVKGRKMKTGMNNSSCLDVYGINSKILKIASVYIIEPLAHIFNCCIDSGVFPDSFKFVKAEAWSLLMITLQGFQFPCFSIHPRESFKFHRSSKYNIKNENSVAGAVMVQRNGFRLFSVVSELEHALRNAALRARNNCTSEQLGVGTVLFRNSRFRSTVHFSNNSDTGTVPK</sequence>
<evidence type="ECO:0000313" key="3">
    <source>
        <dbReference type="Proteomes" id="UP001148838"/>
    </source>
</evidence>
<evidence type="ECO:0000313" key="2">
    <source>
        <dbReference type="EMBL" id="KAJ4430224.1"/>
    </source>
</evidence>
<organism evidence="2 3">
    <name type="scientific">Periplaneta americana</name>
    <name type="common">American cockroach</name>
    <name type="synonym">Blatta americana</name>
    <dbReference type="NCBI Taxonomy" id="6978"/>
    <lineage>
        <taxon>Eukaryota</taxon>
        <taxon>Metazoa</taxon>
        <taxon>Ecdysozoa</taxon>
        <taxon>Arthropoda</taxon>
        <taxon>Hexapoda</taxon>
        <taxon>Insecta</taxon>
        <taxon>Pterygota</taxon>
        <taxon>Neoptera</taxon>
        <taxon>Polyneoptera</taxon>
        <taxon>Dictyoptera</taxon>
        <taxon>Blattodea</taxon>
        <taxon>Blattoidea</taxon>
        <taxon>Blattidae</taxon>
        <taxon>Blattinae</taxon>
        <taxon>Periplaneta</taxon>
    </lineage>
</organism>
<protein>
    <submittedName>
        <fullName evidence="2">Uncharacterized protein</fullName>
    </submittedName>
</protein>
<dbReference type="EMBL" id="JAJSOF020000033">
    <property type="protein sequence ID" value="KAJ4430224.1"/>
    <property type="molecule type" value="Genomic_DNA"/>
</dbReference>